<sequence length="428" mass="46222">MIRLALTLLLVKGSGSTELTPEGYAEILATNSPEKKEEFIETVVTQQLHGYVTSDEGLKNFAATAPASWPLLLSQLNGAPWLCGGATGRLCDNPLTAPLNPQGWASVLRANETARGVFARRIAVERLHAKVTNDQELMDWARTAPDTFDAALAEPAQRWLAPSSKKLSSSAAGRRVRGLGFCDAALDLAYMNAASSRQSVIELVVSAFHDDPGFQWVIGSEQGSAGQYVRYITWIARLVAHVVPAVGGTALGAVSDEALLGVALLLPPGADLEDAGLGKLTGDQGPVGSPPFQPNKATQSKDVLAWATAARRRDRALGRSTGETHRALAPMPHWYLWILGVHPESQGRGVGAALLAEIQTMQDRDRVPCYLETSKWTNVQIYSKKSFKLERDFVVLAKDKKGQIHDRFDLDGGMHAMIRFPNAGIAKL</sequence>
<dbReference type="EMBL" id="CAJNDS010000247">
    <property type="protein sequence ID" value="CAE7033908.1"/>
    <property type="molecule type" value="Genomic_DNA"/>
</dbReference>
<evidence type="ECO:0008006" key="4">
    <source>
        <dbReference type="Google" id="ProtNLM"/>
    </source>
</evidence>
<dbReference type="Gene3D" id="3.40.630.30">
    <property type="match status" value="1"/>
</dbReference>
<dbReference type="OrthoDB" id="512662at2759"/>
<dbReference type="AlphaFoldDB" id="A0A812IFM8"/>
<dbReference type="PANTHER" id="PTHR42791:SF1">
    <property type="entry name" value="N-ACETYLTRANSFERASE DOMAIN-CONTAINING PROTEIN"/>
    <property type="match status" value="1"/>
</dbReference>
<name>A0A812IFM8_9DINO</name>
<keyword evidence="3" id="KW-1185">Reference proteome</keyword>
<accession>A0A812IFM8</accession>
<evidence type="ECO:0000256" key="1">
    <source>
        <dbReference type="SAM" id="SignalP"/>
    </source>
</evidence>
<keyword evidence="1" id="KW-0732">Signal</keyword>
<evidence type="ECO:0000313" key="3">
    <source>
        <dbReference type="Proteomes" id="UP000604046"/>
    </source>
</evidence>
<evidence type="ECO:0000313" key="2">
    <source>
        <dbReference type="EMBL" id="CAE7033908.1"/>
    </source>
</evidence>
<proteinExistence type="predicted"/>
<gene>
    <name evidence="2" type="ORF">SNAT2548_LOCUS4084</name>
</gene>
<comment type="caution">
    <text evidence="2">The sequence shown here is derived from an EMBL/GenBank/DDBJ whole genome shotgun (WGS) entry which is preliminary data.</text>
</comment>
<dbReference type="CDD" id="cd04301">
    <property type="entry name" value="NAT_SF"/>
    <property type="match status" value="1"/>
</dbReference>
<reference evidence="2" key="1">
    <citation type="submission" date="2021-02" db="EMBL/GenBank/DDBJ databases">
        <authorList>
            <person name="Dougan E. K."/>
            <person name="Rhodes N."/>
            <person name="Thang M."/>
            <person name="Chan C."/>
        </authorList>
    </citation>
    <scope>NUCLEOTIDE SEQUENCE</scope>
</reference>
<dbReference type="InterPro" id="IPR052523">
    <property type="entry name" value="Trichothecene_AcTrans"/>
</dbReference>
<dbReference type="Proteomes" id="UP000604046">
    <property type="component" value="Unassembled WGS sequence"/>
</dbReference>
<dbReference type="PANTHER" id="PTHR42791">
    <property type="entry name" value="GNAT FAMILY ACETYLTRANSFERASE"/>
    <property type="match status" value="1"/>
</dbReference>
<feature type="chain" id="PRO_5032721453" description="N-acetyltransferase domain-containing protein" evidence="1">
    <location>
        <begin position="17"/>
        <end position="428"/>
    </location>
</feature>
<protein>
    <recommendedName>
        <fullName evidence="4">N-acetyltransferase domain-containing protein</fullName>
    </recommendedName>
</protein>
<organism evidence="2 3">
    <name type="scientific">Symbiodinium natans</name>
    <dbReference type="NCBI Taxonomy" id="878477"/>
    <lineage>
        <taxon>Eukaryota</taxon>
        <taxon>Sar</taxon>
        <taxon>Alveolata</taxon>
        <taxon>Dinophyceae</taxon>
        <taxon>Suessiales</taxon>
        <taxon>Symbiodiniaceae</taxon>
        <taxon>Symbiodinium</taxon>
    </lineage>
</organism>
<dbReference type="SUPFAM" id="SSF55729">
    <property type="entry name" value="Acyl-CoA N-acyltransferases (Nat)"/>
    <property type="match status" value="1"/>
</dbReference>
<feature type="signal peptide" evidence="1">
    <location>
        <begin position="1"/>
        <end position="16"/>
    </location>
</feature>
<dbReference type="InterPro" id="IPR016181">
    <property type="entry name" value="Acyl_CoA_acyltransferase"/>
</dbReference>